<dbReference type="GO" id="GO:0043709">
    <property type="term" value="P:cell adhesion involved in single-species biofilm formation"/>
    <property type="evidence" value="ECO:0007669"/>
    <property type="project" value="TreeGrafter"/>
</dbReference>
<feature type="domain" description="GGDEF" evidence="1">
    <location>
        <begin position="161"/>
        <end position="282"/>
    </location>
</feature>
<dbReference type="InterPro" id="IPR025991">
    <property type="entry name" value="Chemoreceptor_zinc-bind_dom"/>
</dbReference>
<sequence>MINVTSEELDRILVITKNALSLHDQWREGLLRTLICKLPVATHYIAEDAHQKCEFGYWFYSKSTSHLRSLPALSKIGELHQAMHLSAREICIRNKGTGMVDEEDYDQYLGRVSQFREELLALQYRVSYTLQNIDSLTGAYNHHKLMLDLMAEKLRLKENKEQHSLLLMDFDLKEINQSHGRNIGDKVLSMAILSIREELTPGDQIYRNGGAEFVISQPSKSMGDTELVKELLLQRMSEALIGCAGEGAPSLKIHYGIVELKPNANLDELLDRSARSTTTITL</sequence>
<dbReference type="GO" id="GO:0052621">
    <property type="term" value="F:diguanylate cyclase activity"/>
    <property type="evidence" value="ECO:0007669"/>
    <property type="project" value="UniProtKB-EC"/>
</dbReference>
<dbReference type="AlphaFoldDB" id="A0A1J5QUW7"/>
<dbReference type="Gene3D" id="1.20.120.30">
    <property type="entry name" value="Aspartate receptor, ligand-binding domain"/>
    <property type="match status" value="1"/>
</dbReference>
<dbReference type="GO" id="GO:0005886">
    <property type="term" value="C:plasma membrane"/>
    <property type="evidence" value="ECO:0007669"/>
    <property type="project" value="TreeGrafter"/>
</dbReference>
<dbReference type="SUPFAM" id="SSF55073">
    <property type="entry name" value="Nucleotide cyclase"/>
    <property type="match status" value="1"/>
</dbReference>
<dbReference type="PROSITE" id="PS50887">
    <property type="entry name" value="GGDEF"/>
    <property type="match status" value="1"/>
</dbReference>
<dbReference type="NCBIfam" id="TIGR00254">
    <property type="entry name" value="GGDEF"/>
    <property type="match status" value="1"/>
</dbReference>
<dbReference type="SMART" id="SM00267">
    <property type="entry name" value="GGDEF"/>
    <property type="match status" value="1"/>
</dbReference>
<proteinExistence type="predicted"/>
<dbReference type="EMBL" id="MLJW01000945">
    <property type="protein sequence ID" value="OIQ81283.1"/>
    <property type="molecule type" value="Genomic_DNA"/>
</dbReference>
<gene>
    <name evidence="2" type="primary">ydeH_6</name>
    <name evidence="2" type="ORF">GALL_369530</name>
</gene>
<dbReference type="Pfam" id="PF13682">
    <property type="entry name" value="CZB"/>
    <property type="match status" value="1"/>
</dbReference>
<keyword evidence="2" id="KW-0548">Nucleotidyltransferase</keyword>
<dbReference type="GO" id="GO:1902201">
    <property type="term" value="P:negative regulation of bacterial-type flagellum-dependent cell motility"/>
    <property type="evidence" value="ECO:0007669"/>
    <property type="project" value="TreeGrafter"/>
</dbReference>
<dbReference type="PANTHER" id="PTHR45138:SF24">
    <property type="entry name" value="DIGUANYLATE CYCLASE DGCC-RELATED"/>
    <property type="match status" value="1"/>
</dbReference>
<organism evidence="2">
    <name type="scientific">mine drainage metagenome</name>
    <dbReference type="NCBI Taxonomy" id="410659"/>
    <lineage>
        <taxon>unclassified sequences</taxon>
        <taxon>metagenomes</taxon>
        <taxon>ecological metagenomes</taxon>
    </lineage>
</organism>
<evidence type="ECO:0000259" key="1">
    <source>
        <dbReference type="PROSITE" id="PS50887"/>
    </source>
</evidence>
<dbReference type="InterPro" id="IPR043128">
    <property type="entry name" value="Rev_trsase/Diguanyl_cyclase"/>
</dbReference>
<dbReference type="PANTHER" id="PTHR45138">
    <property type="entry name" value="REGULATORY COMPONENTS OF SENSORY TRANSDUCTION SYSTEM"/>
    <property type="match status" value="1"/>
</dbReference>
<dbReference type="EC" id="2.7.7.65" evidence="2"/>
<evidence type="ECO:0000313" key="2">
    <source>
        <dbReference type="EMBL" id="OIQ81283.1"/>
    </source>
</evidence>
<comment type="caution">
    <text evidence="2">The sequence shown here is derived from an EMBL/GenBank/DDBJ whole genome shotgun (WGS) entry which is preliminary data.</text>
</comment>
<dbReference type="InterPro" id="IPR050469">
    <property type="entry name" value="Diguanylate_Cyclase"/>
</dbReference>
<dbReference type="InterPro" id="IPR029787">
    <property type="entry name" value="Nucleotide_cyclase"/>
</dbReference>
<dbReference type="Pfam" id="PF00990">
    <property type="entry name" value="GGDEF"/>
    <property type="match status" value="1"/>
</dbReference>
<dbReference type="CDD" id="cd01949">
    <property type="entry name" value="GGDEF"/>
    <property type="match status" value="1"/>
</dbReference>
<accession>A0A1J5QUW7</accession>
<dbReference type="Gene3D" id="3.30.70.270">
    <property type="match status" value="1"/>
</dbReference>
<keyword evidence="2" id="KW-0808">Transferase</keyword>
<dbReference type="InterPro" id="IPR000160">
    <property type="entry name" value="GGDEF_dom"/>
</dbReference>
<protein>
    <submittedName>
        <fullName evidence="2">Diguanylate cyclase YdeH</fullName>
        <ecNumber evidence="2">2.7.7.65</ecNumber>
    </submittedName>
</protein>
<name>A0A1J5QUW7_9ZZZZ</name>
<reference evidence="2" key="1">
    <citation type="submission" date="2016-10" db="EMBL/GenBank/DDBJ databases">
        <title>Sequence of Gallionella enrichment culture.</title>
        <authorList>
            <person name="Poehlein A."/>
            <person name="Muehling M."/>
            <person name="Daniel R."/>
        </authorList>
    </citation>
    <scope>NUCLEOTIDE SEQUENCE</scope>
</reference>